<feature type="compositionally biased region" description="Low complexity" evidence="1">
    <location>
        <begin position="174"/>
        <end position="196"/>
    </location>
</feature>
<name>A0A8H7SWG2_9FUNG</name>
<evidence type="ECO:0000313" key="2">
    <source>
        <dbReference type="EMBL" id="KAG2236809.1"/>
    </source>
</evidence>
<sequence>MLQQPSKPITIPGQMDNTVSYREIIKQLAAQQTTKPYGDIPPLLNKRSKKKRPKSRKQATTEPQKPMRRMSHVEDWIVVDSKESLPDEEELVQSPLRNFLSADFFTEVLPLHMPPPSLSERFNIEEEEGERRMLQAVDDDDYEEEEEEDESLLSTSWKSAGSVTKDLLRRHSVSSFNTKSSPTSSTTTVSYSISTSPPQINTDHDLWKETIAKLKRTLNVSPPPPPTPIIVPTTITTTTTTTTATTTIKSKKRLNKFIPMPIPPRRPISQKRRSEATTQPRFNPDTNTYTRDTRSNPDHLRMISAELNMMRARKLLSPLKPRGFLPRRKDAFIRGLNRKPSPLSLIK</sequence>
<comment type="caution">
    <text evidence="2">The sequence shown here is derived from an EMBL/GenBank/DDBJ whole genome shotgun (WGS) entry which is preliminary data.</text>
</comment>
<evidence type="ECO:0000256" key="1">
    <source>
        <dbReference type="SAM" id="MobiDB-lite"/>
    </source>
</evidence>
<evidence type="ECO:0000313" key="3">
    <source>
        <dbReference type="Proteomes" id="UP000613177"/>
    </source>
</evidence>
<keyword evidence="3" id="KW-1185">Reference proteome</keyword>
<feature type="compositionally biased region" description="Basic residues" evidence="1">
    <location>
        <begin position="46"/>
        <end position="57"/>
    </location>
</feature>
<dbReference type="EMBL" id="JAEPRE010000013">
    <property type="protein sequence ID" value="KAG2236809.1"/>
    <property type="molecule type" value="Genomic_DNA"/>
</dbReference>
<feature type="compositionally biased region" description="Acidic residues" evidence="1">
    <location>
        <begin position="137"/>
        <end position="151"/>
    </location>
</feature>
<feature type="region of interest" description="Disordered" evidence="1">
    <location>
        <begin position="126"/>
        <end position="156"/>
    </location>
</feature>
<accession>A0A8H7SWG2</accession>
<protein>
    <submittedName>
        <fullName evidence="2">Uncharacterized protein</fullName>
    </submittedName>
</protein>
<gene>
    <name evidence="2" type="ORF">INT48_006993</name>
</gene>
<reference evidence="2" key="1">
    <citation type="submission" date="2021-01" db="EMBL/GenBank/DDBJ databases">
        <title>Metabolic potential, ecology and presence of endohyphal bacteria is reflected in genomic diversity of Mucoromycotina.</title>
        <authorList>
            <person name="Muszewska A."/>
            <person name="Okrasinska A."/>
            <person name="Steczkiewicz K."/>
            <person name="Drgas O."/>
            <person name="Orlowska M."/>
            <person name="Perlinska-Lenart U."/>
            <person name="Aleksandrzak-Piekarczyk T."/>
            <person name="Szatraj K."/>
            <person name="Zielenkiewicz U."/>
            <person name="Pilsyk S."/>
            <person name="Malc E."/>
            <person name="Mieczkowski P."/>
            <person name="Kruszewska J.S."/>
            <person name="Biernat P."/>
            <person name="Pawlowska J."/>
        </authorList>
    </citation>
    <scope>NUCLEOTIDE SEQUENCE</scope>
    <source>
        <strain evidence="2">WA0000018081</strain>
    </source>
</reference>
<feature type="compositionally biased region" description="Polar residues" evidence="1">
    <location>
        <begin position="276"/>
        <end position="290"/>
    </location>
</feature>
<feature type="region of interest" description="Disordered" evidence="1">
    <location>
        <begin position="174"/>
        <end position="202"/>
    </location>
</feature>
<dbReference type="OrthoDB" id="2287482at2759"/>
<organism evidence="2 3">
    <name type="scientific">Thamnidium elegans</name>
    <dbReference type="NCBI Taxonomy" id="101142"/>
    <lineage>
        <taxon>Eukaryota</taxon>
        <taxon>Fungi</taxon>
        <taxon>Fungi incertae sedis</taxon>
        <taxon>Mucoromycota</taxon>
        <taxon>Mucoromycotina</taxon>
        <taxon>Mucoromycetes</taxon>
        <taxon>Mucorales</taxon>
        <taxon>Mucorineae</taxon>
        <taxon>Mucoraceae</taxon>
        <taxon>Thamnidium</taxon>
    </lineage>
</organism>
<dbReference type="Proteomes" id="UP000613177">
    <property type="component" value="Unassembled WGS sequence"/>
</dbReference>
<proteinExistence type="predicted"/>
<dbReference type="AlphaFoldDB" id="A0A8H7SWG2"/>
<feature type="region of interest" description="Disordered" evidence="1">
    <location>
        <begin position="30"/>
        <end position="72"/>
    </location>
</feature>
<feature type="region of interest" description="Disordered" evidence="1">
    <location>
        <begin position="261"/>
        <end position="298"/>
    </location>
</feature>